<protein>
    <submittedName>
        <fullName evidence="1">Uncharacterized protein</fullName>
    </submittedName>
</protein>
<proteinExistence type="predicted"/>
<reference evidence="1 2" key="1">
    <citation type="submission" date="2016-11" db="EMBL/GenBank/DDBJ databases">
        <authorList>
            <person name="Jaros S."/>
            <person name="Januszkiewicz K."/>
            <person name="Wedrychowicz H."/>
        </authorList>
    </citation>
    <scope>NUCLEOTIDE SEQUENCE [LARGE SCALE GENOMIC DNA]</scope>
    <source>
        <strain evidence="1 2">DSM 9705</strain>
    </source>
</reference>
<accession>A0A1M5Y4G7</accession>
<dbReference type="OrthoDB" id="5396767at2"/>
<dbReference type="AlphaFoldDB" id="A0A1M5Y4G7"/>
<gene>
    <name evidence="1" type="ORF">SAMN02745124_03587</name>
</gene>
<keyword evidence="2" id="KW-1185">Reference proteome</keyword>
<dbReference type="STRING" id="1121409.SAMN02745124_03587"/>
<dbReference type="Proteomes" id="UP000184139">
    <property type="component" value="Unassembled WGS sequence"/>
</dbReference>
<dbReference type="EMBL" id="FQXS01000027">
    <property type="protein sequence ID" value="SHI06393.1"/>
    <property type="molecule type" value="Genomic_DNA"/>
</dbReference>
<name>A0A1M5Y4G7_9BACT</name>
<sequence length="217" mass="23174">MRHAQSCLAELYIITMQRATQEDLNDRPLLTCTIPEEDLPRLATMLQAGFFVDGATGESIASLLQRLPGFSADYIENQIQTVFYNGDAIDDLSQPLTGTAPTIALSAAMPGLAGAILRKNSPAAPLRKTRSKTAAAVSDNMAVTVLVKLFNTLAIERGPALFRSGVRINAADLAGFLSLRPSLLEKAQDIRLAGSPVPADELTQRLGGLTSVIMHVT</sequence>
<evidence type="ECO:0000313" key="2">
    <source>
        <dbReference type="Proteomes" id="UP000184139"/>
    </source>
</evidence>
<organism evidence="1 2">
    <name type="scientific">Desulfofustis glycolicus DSM 9705</name>
    <dbReference type="NCBI Taxonomy" id="1121409"/>
    <lineage>
        <taxon>Bacteria</taxon>
        <taxon>Pseudomonadati</taxon>
        <taxon>Thermodesulfobacteriota</taxon>
        <taxon>Desulfobulbia</taxon>
        <taxon>Desulfobulbales</taxon>
        <taxon>Desulfocapsaceae</taxon>
        <taxon>Desulfofustis</taxon>
    </lineage>
</organism>
<dbReference type="RefSeq" id="WP_143166063.1">
    <property type="nucleotide sequence ID" value="NZ_FQXS01000027.1"/>
</dbReference>
<evidence type="ECO:0000313" key="1">
    <source>
        <dbReference type="EMBL" id="SHI06393.1"/>
    </source>
</evidence>